<keyword evidence="4" id="KW-1185">Reference proteome</keyword>
<dbReference type="InterPro" id="IPR038789">
    <property type="entry name" value="LPA2-like"/>
</dbReference>
<name>A0AAW1P3K5_9CHLO</name>
<dbReference type="EMBL" id="JALJOQ010000059">
    <property type="protein sequence ID" value="KAK9803501.1"/>
    <property type="molecule type" value="Genomic_DNA"/>
</dbReference>
<feature type="compositionally biased region" description="Basic and acidic residues" evidence="1">
    <location>
        <begin position="61"/>
        <end position="70"/>
    </location>
</feature>
<dbReference type="AlphaFoldDB" id="A0AAW1P3K5"/>
<accession>A0AAW1P3K5</accession>
<gene>
    <name evidence="3" type="ORF">WJX73_010456</name>
</gene>
<comment type="caution">
    <text evidence="3">The sequence shown here is derived from an EMBL/GenBank/DDBJ whole genome shotgun (WGS) entry which is preliminary data.</text>
</comment>
<keyword evidence="2" id="KW-0812">Transmembrane</keyword>
<protein>
    <submittedName>
        <fullName evidence="3">Uncharacterized protein</fullName>
    </submittedName>
</protein>
<dbReference type="Proteomes" id="UP001465755">
    <property type="component" value="Unassembled WGS sequence"/>
</dbReference>
<feature type="transmembrane region" description="Helical" evidence="2">
    <location>
        <begin position="114"/>
        <end position="137"/>
    </location>
</feature>
<evidence type="ECO:0000313" key="3">
    <source>
        <dbReference type="EMBL" id="KAK9803501.1"/>
    </source>
</evidence>
<sequence>MPDTTCWVCQRQCCLIKSRTTARDFLQRPYVCGYFRHRNRSRQLQGREGIHVLSAKRTEADAVEGKDKDGQPAFRGFGSEESRRTTRRPAPSLKARQESKQAVQAPSDAERGAVAVLIGLFALCLGEGLFLALSGFLPDSADDFAQQVLYPAFSPSVGALLAGSVIYGLWKSRQGDQGT</sequence>
<evidence type="ECO:0000313" key="4">
    <source>
        <dbReference type="Proteomes" id="UP001465755"/>
    </source>
</evidence>
<keyword evidence="2" id="KW-0472">Membrane</keyword>
<feature type="transmembrane region" description="Helical" evidence="2">
    <location>
        <begin position="149"/>
        <end position="170"/>
    </location>
</feature>
<proteinExistence type="predicted"/>
<feature type="region of interest" description="Disordered" evidence="1">
    <location>
        <begin position="61"/>
        <end position="105"/>
    </location>
</feature>
<dbReference type="PANTHER" id="PTHR37385">
    <property type="entry name" value="PROTEIN LOW PSII ACCUMULATION 2, CHLOROPLASTIC"/>
    <property type="match status" value="1"/>
</dbReference>
<keyword evidence="2" id="KW-1133">Transmembrane helix</keyword>
<reference evidence="3 4" key="1">
    <citation type="journal article" date="2024" name="Nat. Commun.">
        <title>Phylogenomics reveals the evolutionary origins of lichenization in chlorophyte algae.</title>
        <authorList>
            <person name="Puginier C."/>
            <person name="Libourel C."/>
            <person name="Otte J."/>
            <person name="Skaloud P."/>
            <person name="Haon M."/>
            <person name="Grisel S."/>
            <person name="Petersen M."/>
            <person name="Berrin J.G."/>
            <person name="Delaux P.M."/>
            <person name="Dal Grande F."/>
            <person name="Keller J."/>
        </authorList>
    </citation>
    <scope>NUCLEOTIDE SEQUENCE [LARGE SCALE GENOMIC DNA]</scope>
    <source>
        <strain evidence="3 4">SAG 2036</strain>
    </source>
</reference>
<evidence type="ECO:0000256" key="1">
    <source>
        <dbReference type="SAM" id="MobiDB-lite"/>
    </source>
</evidence>
<evidence type="ECO:0000256" key="2">
    <source>
        <dbReference type="SAM" id="Phobius"/>
    </source>
</evidence>
<dbReference type="PANTHER" id="PTHR37385:SF2">
    <property type="entry name" value="PROTEIN LPA2"/>
    <property type="match status" value="1"/>
</dbReference>
<organism evidence="3 4">
    <name type="scientific">Symbiochloris irregularis</name>
    <dbReference type="NCBI Taxonomy" id="706552"/>
    <lineage>
        <taxon>Eukaryota</taxon>
        <taxon>Viridiplantae</taxon>
        <taxon>Chlorophyta</taxon>
        <taxon>core chlorophytes</taxon>
        <taxon>Trebouxiophyceae</taxon>
        <taxon>Trebouxiales</taxon>
        <taxon>Trebouxiaceae</taxon>
        <taxon>Symbiochloris</taxon>
    </lineage>
</organism>